<proteinExistence type="predicted"/>
<gene>
    <name evidence="1" type="ORF">FOB44_09995</name>
</gene>
<sequence length="275" mass="32236">MKNIFLTFILLVQVISAQNKRFIYQYDFIPDSTAKDKMVKELMLLDITNGISRFTSQRKYISDSTIISPANVGKMVMPPMDLNIFYTIEKNNGIVFFKTNDYGLGKIKVEDNRDIKWNIFEEKQTFLTYTIQKASCSFGGRKWIAWFTQDIPLQDGPYKFHGLPGLIVKIEDLTRSHIFKLVGISNLRNDYIYPFRNKEMEEKKIDLTSFQKYYLQYRNDPGREIRQLYMQGKLPDQTDTSGNFRTGAEIVREVEALAKERIKKDNNIIEIDLLK</sequence>
<evidence type="ECO:0000313" key="2">
    <source>
        <dbReference type="Proteomes" id="UP000501570"/>
    </source>
</evidence>
<dbReference type="EMBL" id="CP050995">
    <property type="protein sequence ID" value="QIY90967.1"/>
    <property type="molecule type" value="Genomic_DNA"/>
</dbReference>
<evidence type="ECO:0000313" key="1">
    <source>
        <dbReference type="EMBL" id="QIY90967.1"/>
    </source>
</evidence>
<organism evidence="1 2">
    <name type="scientific">Chryseobacterium gallinarum</name>
    <dbReference type="NCBI Taxonomy" id="1324352"/>
    <lineage>
        <taxon>Bacteria</taxon>
        <taxon>Pseudomonadati</taxon>
        <taxon>Bacteroidota</taxon>
        <taxon>Flavobacteriia</taxon>
        <taxon>Flavobacteriales</taxon>
        <taxon>Weeksellaceae</taxon>
        <taxon>Chryseobacterium group</taxon>
        <taxon>Chryseobacterium</taxon>
    </lineage>
</organism>
<dbReference type="NCBIfam" id="TIGR01200">
    <property type="entry name" value="GLPGLI"/>
    <property type="match status" value="1"/>
</dbReference>
<reference evidence="1 2" key="1">
    <citation type="submission" date="2019-09" db="EMBL/GenBank/DDBJ databases">
        <title>FDA dAtabase for Regulatory Grade micrObial Sequences (FDA-ARGOS): Supporting development and validation of Infectious Disease Dx tests.</title>
        <authorList>
            <person name="Sciortino C."/>
            <person name="Tallon L."/>
            <person name="Sadzewicz L."/>
            <person name="Vavikolanu K."/>
            <person name="Mehta A."/>
            <person name="Aluvathingal J."/>
            <person name="Nadendla S."/>
            <person name="Nandy P."/>
            <person name="Geyer C."/>
            <person name="Yan Y."/>
            <person name="Sichtig H."/>
        </authorList>
    </citation>
    <scope>NUCLEOTIDE SEQUENCE [LARGE SCALE GENOMIC DNA]</scope>
    <source>
        <strain evidence="1 2">FDAARGOS_636</strain>
    </source>
</reference>
<dbReference type="Proteomes" id="UP000501570">
    <property type="component" value="Chromosome"/>
</dbReference>
<dbReference type="InterPro" id="IPR005901">
    <property type="entry name" value="GLPGLI"/>
</dbReference>
<protein>
    <submittedName>
        <fullName evidence="1">GLPGLI family protein</fullName>
    </submittedName>
</protein>
<keyword evidence="2" id="KW-1185">Reference proteome</keyword>
<accession>A0ABX6KQR3</accession>
<dbReference type="RefSeq" id="WP_168238425.1">
    <property type="nucleotide sequence ID" value="NZ_CP050995.1"/>
</dbReference>
<name>A0ABX6KQR3_CHRGL</name>
<dbReference type="Pfam" id="PF09697">
    <property type="entry name" value="Porph_ging"/>
    <property type="match status" value="1"/>
</dbReference>